<dbReference type="AlphaFoldDB" id="A0A4Y2B5G1"/>
<comment type="caution">
    <text evidence="1">The sequence shown here is derived from an EMBL/GenBank/DDBJ whole genome shotgun (WGS) entry which is preliminary data.</text>
</comment>
<evidence type="ECO:0000313" key="1">
    <source>
        <dbReference type="EMBL" id="GBL87562.1"/>
    </source>
</evidence>
<gene>
    <name evidence="1" type="ORF">AVEN_165170_1</name>
</gene>
<accession>A0A4Y2B5G1</accession>
<organism evidence="1 2">
    <name type="scientific">Araneus ventricosus</name>
    <name type="common">Orbweaver spider</name>
    <name type="synonym">Epeira ventricosa</name>
    <dbReference type="NCBI Taxonomy" id="182803"/>
    <lineage>
        <taxon>Eukaryota</taxon>
        <taxon>Metazoa</taxon>
        <taxon>Ecdysozoa</taxon>
        <taxon>Arthropoda</taxon>
        <taxon>Chelicerata</taxon>
        <taxon>Arachnida</taxon>
        <taxon>Araneae</taxon>
        <taxon>Araneomorphae</taxon>
        <taxon>Entelegynae</taxon>
        <taxon>Araneoidea</taxon>
        <taxon>Araneidae</taxon>
        <taxon>Araneus</taxon>
    </lineage>
</organism>
<name>A0A4Y2B5G1_ARAVE</name>
<dbReference type="EMBL" id="BGPR01000054">
    <property type="protein sequence ID" value="GBL87562.1"/>
    <property type="molecule type" value="Genomic_DNA"/>
</dbReference>
<protein>
    <submittedName>
        <fullName evidence="1">Uncharacterized protein</fullName>
    </submittedName>
</protein>
<proteinExistence type="predicted"/>
<sequence>MELEVENYIDELVEEHNRELTTEEFTELHCVSQQEDVKESLFEEVVVIGFVAQEPVLAMLHQTYAKKLKHVKTSNL</sequence>
<reference evidence="1 2" key="1">
    <citation type="journal article" date="2019" name="Sci. Rep.">
        <title>Orb-weaving spider Araneus ventricosus genome elucidates the spidroin gene catalogue.</title>
        <authorList>
            <person name="Kono N."/>
            <person name="Nakamura H."/>
            <person name="Ohtoshi R."/>
            <person name="Moran D.A.P."/>
            <person name="Shinohara A."/>
            <person name="Yoshida Y."/>
            <person name="Fujiwara M."/>
            <person name="Mori M."/>
            <person name="Tomita M."/>
            <person name="Arakawa K."/>
        </authorList>
    </citation>
    <scope>NUCLEOTIDE SEQUENCE [LARGE SCALE GENOMIC DNA]</scope>
</reference>
<evidence type="ECO:0000313" key="2">
    <source>
        <dbReference type="Proteomes" id="UP000499080"/>
    </source>
</evidence>
<dbReference type="Proteomes" id="UP000499080">
    <property type="component" value="Unassembled WGS sequence"/>
</dbReference>
<keyword evidence="2" id="KW-1185">Reference proteome</keyword>